<feature type="domain" description="Alpha-L-rhamnosidase concanavalin-like" evidence="4">
    <location>
        <begin position="333"/>
        <end position="428"/>
    </location>
</feature>
<evidence type="ECO:0000259" key="6">
    <source>
        <dbReference type="Pfam" id="PF17389"/>
    </source>
</evidence>
<dbReference type="OrthoDB" id="9761045at2"/>
<comment type="catalytic activity">
    <reaction evidence="1">
        <text>Hydrolysis of terminal non-reducing alpha-L-rhamnose residues in alpha-L-rhamnosides.</text>
        <dbReference type="EC" id="3.2.1.40"/>
    </reaction>
</comment>
<evidence type="ECO:0000256" key="3">
    <source>
        <dbReference type="ARBA" id="ARBA00022801"/>
    </source>
</evidence>
<dbReference type="InterPro" id="IPR012341">
    <property type="entry name" value="6hp_glycosidase-like_sf"/>
</dbReference>
<reference evidence="8 9" key="1">
    <citation type="submission" date="2019-06" db="EMBL/GenBank/DDBJ databases">
        <title>Sequencing the genomes of 1000 actinobacteria strains.</title>
        <authorList>
            <person name="Klenk H.-P."/>
        </authorList>
    </citation>
    <scope>NUCLEOTIDE SEQUENCE [LARGE SCALE GENOMIC DNA]</scope>
    <source>
        <strain evidence="8 9">DSM 20169</strain>
    </source>
</reference>
<dbReference type="Gene3D" id="2.60.420.10">
    <property type="entry name" value="Maltose phosphorylase, domain 3"/>
    <property type="match status" value="1"/>
</dbReference>
<evidence type="ECO:0000313" key="9">
    <source>
        <dbReference type="Proteomes" id="UP000317209"/>
    </source>
</evidence>
<dbReference type="Pfam" id="PF17390">
    <property type="entry name" value="Bac_rhamnosid_C"/>
    <property type="match status" value="1"/>
</dbReference>
<evidence type="ECO:0000256" key="1">
    <source>
        <dbReference type="ARBA" id="ARBA00001445"/>
    </source>
</evidence>
<feature type="domain" description="Bacterial alpha-L-rhamnosidase N-terminal" evidence="5">
    <location>
        <begin position="159"/>
        <end position="321"/>
    </location>
</feature>
<dbReference type="InterPro" id="IPR008928">
    <property type="entry name" value="6-hairpin_glycosidase_sf"/>
</dbReference>
<dbReference type="InterPro" id="IPR016007">
    <property type="entry name" value="Alpha_rhamnosid"/>
</dbReference>
<gene>
    <name evidence="8" type="ORF">FB560_1094</name>
</gene>
<dbReference type="Pfam" id="PF17389">
    <property type="entry name" value="Bac_rhamnosid6H"/>
    <property type="match status" value="1"/>
</dbReference>
<comment type="caution">
    <text evidence="8">The sequence shown here is derived from an EMBL/GenBank/DDBJ whole genome shotgun (WGS) entry which is preliminary data.</text>
</comment>
<sequence>MVEEVERVEVRVDNETAQCELRVGHGMPHVPVASARPPITWRLNGIPFGEMETAELRCVPVHPAVGRSERAVELVLHNDNDHVDVQWPFAPLGDGESVAVSVRVQVSGTWTEWSEQVPVHAGILSAEGWTGRWITPVSIGGLDEPAPVFETDLILPATRRALLTVTAQGILVAHINGLRVGDEHLAPGWTAYQHRYASRTHDVTELLREGDNVVEILVGNGWHRGQLVWPDNLAVYGPDLAVSVQLDVLDDDGRWSRHTSNDSWKCRNSPVLSDDLYDGQTTDHRVPLLRSHGAVAAFSPVREVETASVVEPSENPPVRQVDLLLPRAEFTSPGGARILDFGENIVGWVRIDDRGGHPNAEIRLRHAEVLEDGELGTRPLRSAQATDVHIRAEHGGQLEPVLTFHGFRYVEVDGADDLDLHRFTAVVIASDIRRTGSWRTSDERLNRLHDNVVRSMRGNFVALPTDCPQRDERLGWTGDAQIFSPTATFLADTRTFYSSWLRDLALEQGSDGGVPSIVPDVLYQPESASAAGWGDAAVVLPWVLWEAHGDRTALRQQYPSMQAWVEHVRRLAGGGVWEGGFQYGDWLDPTAPPEDAAAVKADPGVVATAHYARSARLLSQAAAVLGKGGDALIYASLADQIILAFRERYVASDGVIFSDCPTVYALSIAFDLLDATQRAQAGDRLAVLVQEAAHVIETGFLGTPVLLDALTDTGHLEDAYQLLMQDERPSWLYAVRMGATTIWERWDSMLPDGSINPGSMTSFNHYAYGAVADWMHRVIGGLSALEPGYRRVRIAPRPGGGLTSASTQLETAFGRVAADWKLEGDNQIVVDLEVPFGCEAEVSLPDESLTVVSHGRHRFTSSVRRAKHTLSAGRMAR</sequence>
<evidence type="ECO:0000259" key="7">
    <source>
        <dbReference type="Pfam" id="PF17390"/>
    </source>
</evidence>
<dbReference type="EMBL" id="VFOX01000001">
    <property type="protein sequence ID" value="TQL85478.1"/>
    <property type="molecule type" value="Genomic_DNA"/>
</dbReference>
<dbReference type="Gene3D" id="1.50.10.10">
    <property type="match status" value="1"/>
</dbReference>
<proteinExistence type="predicted"/>
<feature type="domain" description="Alpha-L-rhamnosidase C-terminal" evidence="7">
    <location>
        <begin position="781"/>
        <end position="854"/>
    </location>
</feature>
<dbReference type="InterPro" id="IPR008902">
    <property type="entry name" value="Rhamnosid_concanavalin"/>
</dbReference>
<dbReference type="Proteomes" id="UP000317209">
    <property type="component" value="Unassembled WGS sequence"/>
</dbReference>
<evidence type="ECO:0000313" key="8">
    <source>
        <dbReference type="EMBL" id="TQL85478.1"/>
    </source>
</evidence>
<dbReference type="Gene3D" id="2.60.120.260">
    <property type="entry name" value="Galactose-binding domain-like"/>
    <property type="match status" value="2"/>
</dbReference>
<evidence type="ECO:0000259" key="4">
    <source>
        <dbReference type="Pfam" id="PF05592"/>
    </source>
</evidence>
<dbReference type="Pfam" id="PF08531">
    <property type="entry name" value="Bac_rhamnosid_N"/>
    <property type="match status" value="1"/>
</dbReference>
<organism evidence="8 9">
    <name type="scientific">Microbacterium saperdae</name>
    <dbReference type="NCBI Taxonomy" id="69368"/>
    <lineage>
        <taxon>Bacteria</taxon>
        <taxon>Bacillati</taxon>
        <taxon>Actinomycetota</taxon>
        <taxon>Actinomycetes</taxon>
        <taxon>Micrococcales</taxon>
        <taxon>Microbacteriaceae</taxon>
        <taxon>Microbacterium</taxon>
    </lineage>
</organism>
<dbReference type="GO" id="GO:0030596">
    <property type="term" value="F:alpha-L-rhamnosidase activity"/>
    <property type="evidence" value="ECO:0007669"/>
    <property type="project" value="UniProtKB-EC"/>
</dbReference>
<dbReference type="GO" id="GO:0005975">
    <property type="term" value="P:carbohydrate metabolic process"/>
    <property type="evidence" value="ECO:0007669"/>
    <property type="project" value="InterPro"/>
</dbReference>
<name>A0A543BKY5_9MICO</name>
<dbReference type="InterPro" id="IPR035398">
    <property type="entry name" value="Bac_rhamnosid_C"/>
</dbReference>
<dbReference type="PANTHER" id="PTHR33307:SF6">
    <property type="entry name" value="ALPHA-RHAMNOSIDASE (EUROFUNG)-RELATED"/>
    <property type="match status" value="1"/>
</dbReference>
<accession>A0A543BKY5</accession>
<dbReference type="Pfam" id="PF05592">
    <property type="entry name" value="Bac_rhamnosid"/>
    <property type="match status" value="1"/>
</dbReference>
<dbReference type="InterPro" id="IPR013737">
    <property type="entry name" value="Bac_rhamnosid_N"/>
</dbReference>
<dbReference type="RefSeq" id="WP_141871422.1">
    <property type="nucleotide sequence ID" value="NZ_VFOX01000001.1"/>
</dbReference>
<keyword evidence="3" id="KW-0378">Hydrolase</keyword>
<evidence type="ECO:0000256" key="2">
    <source>
        <dbReference type="ARBA" id="ARBA00012652"/>
    </source>
</evidence>
<protein>
    <recommendedName>
        <fullName evidence="2">alpha-L-rhamnosidase</fullName>
        <ecNumber evidence="2">3.2.1.40</ecNumber>
    </recommendedName>
</protein>
<dbReference type="EC" id="3.2.1.40" evidence="2"/>
<dbReference type="PANTHER" id="PTHR33307">
    <property type="entry name" value="ALPHA-RHAMNOSIDASE (EUROFUNG)"/>
    <property type="match status" value="1"/>
</dbReference>
<feature type="domain" description="Alpha-L-rhamnosidase six-hairpin glycosidase" evidence="6">
    <location>
        <begin position="433"/>
        <end position="779"/>
    </location>
</feature>
<dbReference type="AlphaFoldDB" id="A0A543BKY5"/>
<dbReference type="InterPro" id="IPR035396">
    <property type="entry name" value="Bac_rhamnosid6H"/>
</dbReference>
<evidence type="ECO:0000259" key="5">
    <source>
        <dbReference type="Pfam" id="PF08531"/>
    </source>
</evidence>
<dbReference type="SUPFAM" id="SSF48208">
    <property type="entry name" value="Six-hairpin glycosidases"/>
    <property type="match status" value="1"/>
</dbReference>
<keyword evidence="9" id="KW-1185">Reference proteome</keyword>